<dbReference type="Pfam" id="PF13454">
    <property type="entry name" value="NAD_binding_9"/>
    <property type="match status" value="1"/>
</dbReference>
<dbReference type="Gene3D" id="3.50.50.60">
    <property type="entry name" value="FAD/NAD(P)-binding domain"/>
    <property type="match status" value="1"/>
</dbReference>
<sequence length="455" mass="50445">MKTLVIIGSGFSGTVTAIEFLRRRAGEVQLVIVNRSGSMARGLAYGTNSSQHLLNVPAGNMTALVDEPDSFLDYCQAMYPESAGHSFMPRKLYGQYLHTLLDTELKQRSETARHVVAEVTHIERSGECALLYLSTGEVLKADHVVLAFGNFSPLKPALMKAPELQDHYHNDPWAISKQNPIAPQDPVLLLGSGLTALDVLASLKQNEHHGAIYMLSRRGLLPVAHRKMKQPGLNVSNVNDTLLSGPATVLTYLRSIRSLIETHRCDGIDWRDILATLRPITPSLWKRLPEPERKRFLRHLQPFWDVHRHRAAPQTYSTFEAGLESGQVTAIAGRLTDVRHSAGMLDLTVRTRKAQQTLLISVRHVINCTGPNSNLAHIDEPFITGLINNGTLVPDRLGLGLQTDDQLAVVDQQGHPSDWLSYVGPMLKAGWWEATAVPELRQHSRNLAIRLADSL</sequence>
<dbReference type="PATRIC" id="fig|55398.3.peg.3878"/>
<dbReference type="InterPro" id="IPR036188">
    <property type="entry name" value="FAD/NAD-bd_sf"/>
</dbReference>
<evidence type="ECO:0000313" key="2">
    <source>
        <dbReference type="EMBL" id="KPY51818.1"/>
    </source>
</evidence>
<dbReference type="InterPro" id="IPR052189">
    <property type="entry name" value="L-asp_N-monooxygenase_NS-form"/>
</dbReference>
<name>A0A0P9YZQ4_PSESI</name>
<proteinExistence type="predicted"/>
<dbReference type="PANTHER" id="PTHR40254:SF1">
    <property type="entry name" value="BLR0577 PROTEIN"/>
    <property type="match status" value="1"/>
</dbReference>
<dbReference type="RefSeq" id="WP_004884083.1">
    <property type="nucleotide sequence ID" value="NZ_LJRF01000005.1"/>
</dbReference>
<dbReference type="EMBL" id="LJRF01000005">
    <property type="protein sequence ID" value="KPY51818.1"/>
    <property type="molecule type" value="Genomic_DNA"/>
</dbReference>
<dbReference type="InterPro" id="IPR038732">
    <property type="entry name" value="HpyO/CreE_NAD-binding"/>
</dbReference>
<evidence type="ECO:0000259" key="1">
    <source>
        <dbReference type="Pfam" id="PF13454"/>
    </source>
</evidence>
<reference evidence="2 3" key="1">
    <citation type="submission" date="2015-09" db="EMBL/GenBank/DDBJ databases">
        <title>Genome announcement of multiple Pseudomonas syringae strains.</title>
        <authorList>
            <person name="Thakur S."/>
            <person name="Wang P.W."/>
            <person name="Gong Y."/>
            <person name="Weir B.S."/>
            <person name="Guttman D.S."/>
        </authorList>
    </citation>
    <scope>NUCLEOTIDE SEQUENCE [LARGE SCALE GENOMIC DNA]</scope>
    <source>
        <strain evidence="2 3">ICMP3882</strain>
    </source>
</reference>
<gene>
    <name evidence="2" type="ORF">ALO47_03082</name>
</gene>
<dbReference type="PANTHER" id="PTHR40254">
    <property type="entry name" value="BLR0577 PROTEIN"/>
    <property type="match status" value="1"/>
</dbReference>
<dbReference type="SUPFAM" id="SSF51905">
    <property type="entry name" value="FAD/NAD(P)-binding domain"/>
    <property type="match status" value="1"/>
</dbReference>
<comment type="caution">
    <text evidence="2">The sequence shown here is derived from an EMBL/GenBank/DDBJ whole genome shotgun (WGS) entry which is preliminary data.</text>
</comment>
<accession>A0A0P9YZQ4</accession>
<feature type="domain" description="FAD-dependent urate hydroxylase HpyO/Asp monooxygenase CreE-like FAD/NAD(P)-binding" evidence="1">
    <location>
        <begin position="5"/>
        <end position="150"/>
    </location>
</feature>
<protein>
    <submittedName>
        <fullName evidence="2">FAD dependent oxidoreductase</fullName>
    </submittedName>
</protein>
<evidence type="ECO:0000313" key="3">
    <source>
        <dbReference type="Proteomes" id="UP000050554"/>
    </source>
</evidence>
<organism evidence="2 3">
    <name type="scientific">Pseudomonas syringae pv. ribicola</name>
    <dbReference type="NCBI Taxonomy" id="55398"/>
    <lineage>
        <taxon>Bacteria</taxon>
        <taxon>Pseudomonadati</taxon>
        <taxon>Pseudomonadota</taxon>
        <taxon>Gammaproteobacteria</taxon>
        <taxon>Pseudomonadales</taxon>
        <taxon>Pseudomonadaceae</taxon>
        <taxon>Pseudomonas</taxon>
    </lineage>
</organism>
<dbReference type="AlphaFoldDB" id="A0A0P9YZQ4"/>
<dbReference type="Proteomes" id="UP000050554">
    <property type="component" value="Unassembled WGS sequence"/>
</dbReference>